<protein>
    <submittedName>
        <fullName evidence="2">Uncharacterized protein</fullName>
    </submittedName>
</protein>
<dbReference type="EMBL" id="JADINH010000165">
    <property type="protein sequence ID" value="MBO8416256.1"/>
    <property type="molecule type" value="Genomic_DNA"/>
</dbReference>
<accession>A0A9D9GTR3</accession>
<evidence type="ECO:0000313" key="3">
    <source>
        <dbReference type="Proteomes" id="UP000823631"/>
    </source>
</evidence>
<feature type="compositionally biased region" description="Basic residues" evidence="1">
    <location>
        <begin position="1"/>
        <end position="17"/>
    </location>
</feature>
<comment type="caution">
    <text evidence="2">The sequence shown here is derived from an EMBL/GenBank/DDBJ whole genome shotgun (WGS) entry which is preliminary data.</text>
</comment>
<evidence type="ECO:0000256" key="1">
    <source>
        <dbReference type="SAM" id="MobiDB-lite"/>
    </source>
</evidence>
<name>A0A9D9GTR3_9GAMM</name>
<proteinExistence type="predicted"/>
<sequence>MSLKRAQKNAKRLKNKKKSETARKRNQQQIVDTFATVFTRLHFLMLKHSAELMSPYLNGSSELSEASPKLLSLMALLQLFRKIDHDNMCDDVDAAENEDNKIVVPKAQQMSDFMINFSEDSRYDVSALQMRIVRLMLPLMMQLNEEVVPNFMRGEDKLGYCCKMIYSEILFTLSIIEEQDLYGNDLKPQHTDLLPLGRRLVQGLIDAGHLLPTESIELCERLGAQYLEEIKAGEHELTAAQIEQGSDLIKQYQSLLDQVKEENNYSWEALRAKEIDPNFKLTAEMERKLSLLFDEINFMNPNPQY</sequence>
<evidence type="ECO:0000313" key="2">
    <source>
        <dbReference type="EMBL" id="MBO8416256.1"/>
    </source>
</evidence>
<feature type="region of interest" description="Disordered" evidence="1">
    <location>
        <begin position="1"/>
        <end position="26"/>
    </location>
</feature>
<dbReference type="AlphaFoldDB" id="A0A9D9GTR3"/>
<reference evidence="2" key="1">
    <citation type="submission" date="2020-10" db="EMBL/GenBank/DDBJ databases">
        <authorList>
            <person name="Gilroy R."/>
        </authorList>
    </citation>
    <scope>NUCLEOTIDE SEQUENCE</scope>
    <source>
        <strain evidence="2">17213</strain>
    </source>
</reference>
<gene>
    <name evidence="2" type="ORF">IAB19_07760</name>
</gene>
<dbReference type="Proteomes" id="UP000823631">
    <property type="component" value="Unassembled WGS sequence"/>
</dbReference>
<reference evidence="2" key="2">
    <citation type="journal article" date="2021" name="PeerJ">
        <title>Extensive microbial diversity within the chicken gut microbiome revealed by metagenomics and culture.</title>
        <authorList>
            <person name="Gilroy R."/>
            <person name="Ravi A."/>
            <person name="Getino M."/>
            <person name="Pursley I."/>
            <person name="Horton D.L."/>
            <person name="Alikhan N.F."/>
            <person name="Baker D."/>
            <person name="Gharbi K."/>
            <person name="Hall N."/>
            <person name="Watson M."/>
            <person name="Adriaenssens E.M."/>
            <person name="Foster-Nyarko E."/>
            <person name="Jarju S."/>
            <person name="Secka A."/>
            <person name="Antonio M."/>
            <person name="Oren A."/>
            <person name="Chaudhuri R.R."/>
            <person name="La Ragione R."/>
            <person name="Hildebrand F."/>
            <person name="Pallen M.J."/>
        </authorList>
    </citation>
    <scope>NUCLEOTIDE SEQUENCE</scope>
    <source>
        <strain evidence="2">17213</strain>
    </source>
</reference>
<organism evidence="2 3">
    <name type="scientific">Candidatus Avisuccinivibrio stercorigallinarum</name>
    <dbReference type="NCBI Taxonomy" id="2840704"/>
    <lineage>
        <taxon>Bacteria</taxon>
        <taxon>Pseudomonadati</taxon>
        <taxon>Pseudomonadota</taxon>
        <taxon>Gammaproteobacteria</taxon>
        <taxon>Aeromonadales</taxon>
        <taxon>Succinivibrionaceae</taxon>
        <taxon>Succinivibrionaceae incertae sedis</taxon>
        <taxon>Candidatus Avisuccinivibrio</taxon>
    </lineage>
</organism>